<accession>A0A315ZMR6</accession>
<evidence type="ECO:0000313" key="2">
    <source>
        <dbReference type="Proteomes" id="UP000245469"/>
    </source>
</evidence>
<keyword evidence="2" id="KW-1185">Reference proteome</keyword>
<name>A0A315ZMR6_9ACTN</name>
<reference evidence="1 2" key="1">
    <citation type="submission" date="2018-03" db="EMBL/GenBank/DDBJ databases">
        <title>Genomic Encyclopedia of Archaeal and Bacterial Type Strains, Phase II (KMG-II): from individual species to whole genera.</title>
        <authorList>
            <person name="Goeker M."/>
        </authorList>
    </citation>
    <scope>NUCLEOTIDE SEQUENCE [LARGE SCALE GENOMIC DNA]</scope>
    <source>
        <strain evidence="1 2">DSM 44889</strain>
    </source>
</reference>
<dbReference type="Proteomes" id="UP000245469">
    <property type="component" value="Unassembled WGS sequence"/>
</dbReference>
<comment type="caution">
    <text evidence="1">The sequence shown here is derived from an EMBL/GenBank/DDBJ whole genome shotgun (WGS) entry which is preliminary data.</text>
</comment>
<proteinExistence type="predicted"/>
<sequence>MDLIRAHRHLPDLVSRATDIGEGWHSAGSTEIPAHVRCPWRQHDGTEVVEIVWGMVTAWTSLAMHVELWRHGEHHVWVRREDVEPRT</sequence>
<organism evidence="1 2">
    <name type="scientific">Quadrisphaera granulorum</name>
    <dbReference type="NCBI Taxonomy" id="317664"/>
    <lineage>
        <taxon>Bacteria</taxon>
        <taxon>Bacillati</taxon>
        <taxon>Actinomycetota</taxon>
        <taxon>Actinomycetes</taxon>
        <taxon>Kineosporiales</taxon>
        <taxon>Kineosporiaceae</taxon>
        <taxon>Quadrisphaera</taxon>
    </lineage>
</organism>
<dbReference type="EMBL" id="QGDQ01000049">
    <property type="protein sequence ID" value="PWJ46280.1"/>
    <property type="molecule type" value="Genomic_DNA"/>
</dbReference>
<gene>
    <name evidence="1" type="ORF">BXY45_14916</name>
</gene>
<evidence type="ECO:0000313" key="1">
    <source>
        <dbReference type="EMBL" id="PWJ46280.1"/>
    </source>
</evidence>
<dbReference type="AlphaFoldDB" id="A0A315ZMR6"/>
<dbReference type="RefSeq" id="WP_146211331.1">
    <property type="nucleotide sequence ID" value="NZ_QGDQ01000049.1"/>
</dbReference>
<protein>
    <submittedName>
        <fullName evidence="1">Uncharacterized protein</fullName>
    </submittedName>
</protein>